<evidence type="ECO:0000256" key="8">
    <source>
        <dbReference type="RuleBase" id="RU004447"/>
    </source>
</evidence>
<dbReference type="InterPro" id="IPR001431">
    <property type="entry name" value="Pept_M16_Zn_BS"/>
</dbReference>
<evidence type="ECO:0000256" key="2">
    <source>
        <dbReference type="ARBA" id="ARBA00007261"/>
    </source>
</evidence>
<dbReference type="Gene3D" id="3.30.830.10">
    <property type="entry name" value="Metalloenzyme, LuxS/M16 peptidase-like"/>
    <property type="match status" value="4"/>
</dbReference>
<reference evidence="11 12" key="1">
    <citation type="submission" date="2019-03" db="EMBL/GenBank/DDBJ databases">
        <title>Porphyromonas levii Isolated from the Uterus of Dairy Cows.</title>
        <authorList>
            <person name="Francis A.M."/>
        </authorList>
    </citation>
    <scope>NUCLEOTIDE SEQUENCE [LARGE SCALE GENOMIC DNA]</scope>
    <source>
        <strain evidence="11 12">AF5678</strain>
    </source>
</reference>
<dbReference type="AlphaFoldDB" id="A0A4Y8WRP3"/>
<dbReference type="PROSITE" id="PS00143">
    <property type="entry name" value="INSULINASE"/>
    <property type="match status" value="1"/>
</dbReference>
<evidence type="ECO:0000259" key="10">
    <source>
        <dbReference type="Pfam" id="PF05193"/>
    </source>
</evidence>
<keyword evidence="4" id="KW-0479">Metal-binding</keyword>
<dbReference type="OrthoDB" id="9811314at2"/>
<evidence type="ECO:0000256" key="1">
    <source>
        <dbReference type="ARBA" id="ARBA00001947"/>
    </source>
</evidence>
<feature type="domain" description="Peptidase M16 C-terminal" evidence="10">
    <location>
        <begin position="211"/>
        <end position="398"/>
    </location>
</feature>
<dbReference type="Proteomes" id="UP000297225">
    <property type="component" value="Unassembled WGS sequence"/>
</dbReference>
<dbReference type="PANTHER" id="PTHR43690:SF17">
    <property type="entry name" value="PROTEIN YHJJ"/>
    <property type="match status" value="1"/>
</dbReference>
<evidence type="ECO:0000256" key="4">
    <source>
        <dbReference type="ARBA" id="ARBA00022723"/>
    </source>
</evidence>
<comment type="cofactor">
    <cofactor evidence="1">
        <name>Zn(2+)</name>
        <dbReference type="ChEBI" id="CHEBI:29105"/>
    </cofactor>
</comment>
<keyword evidence="3" id="KW-0645">Protease</keyword>
<feature type="domain" description="Peptidase M16 N-terminal" evidence="9">
    <location>
        <begin position="55"/>
        <end position="190"/>
    </location>
</feature>
<proteinExistence type="inferred from homology"/>
<dbReference type="Pfam" id="PF00675">
    <property type="entry name" value="Peptidase_M16"/>
    <property type="match status" value="1"/>
</dbReference>
<comment type="caution">
    <text evidence="11">The sequence shown here is derived from an EMBL/GenBank/DDBJ whole genome shotgun (WGS) entry which is preliminary data.</text>
</comment>
<dbReference type="GO" id="GO:0006508">
    <property type="term" value="P:proteolysis"/>
    <property type="evidence" value="ECO:0007669"/>
    <property type="project" value="UniProtKB-KW"/>
</dbReference>
<name>A0A4Y8WRP3_9PORP</name>
<keyword evidence="5" id="KW-0378">Hydrolase</keyword>
<sequence length="942" mass="105635">MKKTLQLWMSLFVVALLGSYTQVAAQDPQVQPLPIDKDVRVGKLPNGLTYFIRHNEMPKERANFYIVQRVGSMQEEDNQSGLAHFLEHLAFNGSRHFPGKGMINYLERIGVKFGEELNAFTSFDETRYTIKDAPVNRDGVVDSCILILRDWSDGIALLDEEIDNERGVIEEEWRQSEKGNTRVLTQVLKRMFPGLNYGKRMPIGSMDVVRNFSYQELRDYYHKWYRPDLQGLVIVGDVDVDAVEKKIKDTFADMKAPVNPAERVYEEVPDREAPISIVVTDPEATSNYISISTSYDALPKEYKASAVGLSNNYMTTVLSMMMNTRLEEIAQKPNAPFIGAEMSIGPIMGLTMTEDNVDITAVFEPNKGEIALNAIAAEIKRAKDFGFTAAEYQRASAELVNSYENSLNSKANRTNTSYADEYSSYFTSGGYIPGIEFEYQLMSQLAQGLQVDVINQMFQQLLNSNNTVVLLMGQEKEGVSFPTEEELMAAYKKGMEQEVEAYKDEFSNVPLMDNLPDPGKLLSEENDLKFGVTKWTFENGATVYLLPTDYKKNDIRLYGISHGGYLQLADKLGSVNTRSFDMADVAGVANFDNTALSKVLAGKTASASTFVNGLSEGVRGKSSDKDLESMLQLMYLRMTDMRSSDSDFAAQVEKAKVMLKSSTADPMYAFWKALPGVLYPGNELRQQKTVEEYDQIDYAKIVEAYKGRFADASDFTFFLVGSFDKATVQPLLERYIGSLPSTHSKEADQSALAPKMNPKSTDNTITLTGTNPIAASIAVFVNDGKYGMKENMVVDILGEVLSQQFFKSIREDEGGTYGVGVQASVQEAPRGEESLLIYYQTNPDQVEKLNNKIMSELQLVADGKINIDEYFNKTVLNMEKAYDQNVRENSYWLNVISSYYFKGENFHDNYLETLRSITTADVRAALSEILKGRKLTQVGMTK</sequence>
<evidence type="ECO:0000313" key="12">
    <source>
        <dbReference type="Proteomes" id="UP000297225"/>
    </source>
</evidence>
<keyword evidence="12" id="KW-1185">Reference proteome</keyword>
<dbReference type="InterPro" id="IPR011765">
    <property type="entry name" value="Pept_M16_N"/>
</dbReference>
<keyword evidence="6" id="KW-0862">Zinc</keyword>
<evidence type="ECO:0000256" key="5">
    <source>
        <dbReference type="ARBA" id="ARBA00022801"/>
    </source>
</evidence>
<dbReference type="PANTHER" id="PTHR43690">
    <property type="entry name" value="NARDILYSIN"/>
    <property type="match status" value="1"/>
</dbReference>
<dbReference type="STRING" id="1122973.GCA_000379925_00442"/>
<dbReference type="EMBL" id="SPNC01000004">
    <property type="protein sequence ID" value="TFH97315.1"/>
    <property type="molecule type" value="Genomic_DNA"/>
</dbReference>
<protein>
    <submittedName>
        <fullName evidence="11">Insulinase family protein</fullName>
    </submittedName>
</protein>
<dbReference type="GO" id="GO:0004222">
    <property type="term" value="F:metalloendopeptidase activity"/>
    <property type="evidence" value="ECO:0007669"/>
    <property type="project" value="InterPro"/>
</dbReference>
<organism evidence="11 12">
    <name type="scientific">Porphyromonas levii</name>
    <dbReference type="NCBI Taxonomy" id="28114"/>
    <lineage>
        <taxon>Bacteria</taxon>
        <taxon>Pseudomonadati</taxon>
        <taxon>Bacteroidota</taxon>
        <taxon>Bacteroidia</taxon>
        <taxon>Bacteroidales</taxon>
        <taxon>Porphyromonadaceae</taxon>
        <taxon>Porphyromonas</taxon>
    </lineage>
</organism>
<dbReference type="GO" id="GO:0046872">
    <property type="term" value="F:metal ion binding"/>
    <property type="evidence" value="ECO:0007669"/>
    <property type="project" value="UniProtKB-KW"/>
</dbReference>
<comment type="similarity">
    <text evidence="2 8">Belongs to the peptidase M16 family.</text>
</comment>
<evidence type="ECO:0000259" key="9">
    <source>
        <dbReference type="Pfam" id="PF00675"/>
    </source>
</evidence>
<feature type="domain" description="Peptidase M16 C-terminal" evidence="10">
    <location>
        <begin position="704"/>
        <end position="866"/>
    </location>
</feature>
<accession>A0A4Y8WRP3</accession>
<dbReference type="Pfam" id="PF05193">
    <property type="entry name" value="Peptidase_M16_C"/>
    <property type="match status" value="2"/>
</dbReference>
<dbReference type="InterPro" id="IPR007863">
    <property type="entry name" value="Peptidase_M16_C"/>
</dbReference>
<keyword evidence="7" id="KW-0482">Metalloprotease</keyword>
<evidence type="ECO:0000256" key="7">
    <source>
        <dbReference type="ARBA" id="ARBA00023049"/>
    </source>
</evidence>
<dbReference type="RefSeq" id="WP_018357714.1">
    <property type="nucleotide sequence ID" value="NZ_CP197400.1"/>
</dbReference>
<dbReference type="SUPFAM" id="SSF63411">
    <property type="entry name" value="LuxS/MPP-like metallohydrolase"/>
    <property type="match status" value="4"/>
</dbReference>
<dbReference type="GeneID" id="66796536"/>
<evidence type="ECO:0000256" key="6">
    <source>
        <dbReference type="ARBA" id="ARBA00022833"/>
    </source>
</evidence>
<gene>
    <name evidence="11" type="ORF">E4P47_00535</name>
</gene>
<evidence type="ECO:0000256" key="3">
    <source>
        <dbReference type="ARBA" id="ARBA00022670"/>
    </source>
</evidence>
<dbReference type="InterPro" id="IPR050626">
    <property type="entry name" value="Peptidase_M16"/>
</dbReference>
<dbReference type="InterPro" id="IPR011249">
    <property type="entry name" value="Metalloenz_LuxS/M16"/>
</dbReference>
<evidence type="ECO:0000313" key="11">
    <source>
        <dbReference type="EMBL" id="TFH97315.1"/>
    </source>
</evidence>